<proteinExistence type="inferred from homology"/>
<dbReference type="InterPro" id="IPR018201">
    <property type="entry name" value="Ketoacyl_synth_AS"/>
</dbReference>
<protein>
    <submittedName>
        <fullName evidence="14">Polyketide synthase</fullName>
    </submittedName>
</protein>
<dbReference type="InterPro" id="IPR014031">
    <property type="entry name" value="Ketoacyl_synth_C"/>
</dbReference>
<dbReference type="Pfam" id="PF21089">
    <property type="entry name" value="PKS_DH_N"/>
    <property type="match status" value="1"/>
</dbReference>
<dbReference type="SUPFAM" id="SSF55048">
    <property type="entry name" value="Probable ACP-binding domain of malonyl-CoA ACP transacylase"/>
    <property type="match status" value="1"/>
</dbReference>
<dbReference type="InterPro" id="IPR036291">
    <property type="entry name" value="NAD(P)-bd_dom_sf"/>
</dbReference>
<evidence type="ECO:0000259" key="13">
    <source>
        <dbReference type="PROSITE" id="PS52019"/>
    </source>
</evidence>
<comment type="function">
    <text evidence="9">Involved in production of the polyketide antibiotic thailandamide.</text>
</comment>
<organism evidence="14 15">
    <name type="scientific">Halomonas urumqiensis</name>
    <dbReference type="NCBI Taxonomy" id="1684789"/>
    <lineage>
        <taxon>Bacteria</taxon>
        <taxon>Pseudomonadati</taxon>
        <taxon>Pseudomonadota</taxon>
        <taxon>Gammaproteobacteria</taxon>
        <taxon>Oceanospirillales</taxon>
        <taxon>Halomonadaceae</taxon>
        <taxon>Halomonas</taxon>
    </lineage>
</organism>
<dbReference type="CDD" id="cd08955">
    <property type="entry name" value="KR_2_FAS_SDR_x"/>
    <property type="match status" value="1"/>
</dbReference>
<dbReference type="Pfam" id="PF00109">
    <property type="entry name" value="ketoacyl-synt"/>
    <property type="match status" value="1"/>
</dbReference>
<evidence type="ECO:0000259" key="12">
    <source>
        <dbReference type="PROSITE" id="PS52004"/>
    </source>
</evidence>
<feature type="region of interest" description="C-terminal hotdog fold" evidence="10">
    <location>
        <begin position="1025"/>
        <end position="1175"/>
    </location>
</feature>
<dbReference type="SUPFAM" id="SSF53901">
    <property type="entry name" value="Thiolase-like"/>
    <property type="match status" value="1"/>
</dbReference>
<evidence type="ECO:0000256" key="4">
    <source>
        <dbReference type="ARBA" id="ARBA00022553"/>
    </source>
</evidence>
<dbReference type="PROSITE" id="PS52019">
    <property type="entry name" value="PKS_MFAS_DH"/>
    <property type="match status" value="1"/>
</dbReference>
<dbReference type="InterPro" id="IPR013149">
    <property type="entry name" value="ADH-like_C"/>
</dbReference>
<evidence type="ECO:0000256" key="8">
    <source>
        <dbReference type="ARBA" id="ARBA00023315"/>
    </source>
</evidence>
<keyword evidence="15" id="KW-1185">Reference proteome</keyword>
<dbReference type="InterPro" id="IPR057326">
    <property type="entry name" value="KR_dom"/>
</dbReference>
<dbReference type="GO" id="GO:0006633">
    <property type="term" value="P:fatty acid biosynthetic process"/>
    <property type="evidence" value="ECO:0007669"/>
    <property type="project" value="UniProtKB-UniPathway"/>
</dbReference>
<feature type="domain" description="PKS/mFAS DH" evidence="13">
    <location>
        <begin position="893"/>
        <end position="1175"/>
    </location>
</feature>
<dbReference type="Pfam" id="PF00698">
    <property type="entry name" value="Acyl_transf_1"/>
    <property type="match status" value="1"/>
</dbReference>
<dbReference type="PROSITE" id="PS00606">
    <property type="entry name" value="KS3_1"/>
    <property type="match status" value="1"/>
</dbReference>
<dbReference type="InterPro" id="IPR020843">
    <property type="entry name" value="ER"/>
</dbReference>
<dbReference type="SUPFAM" id="SSF47336">
    <property type="entry name" value="ACP-like"/>
    <property type="match status" value="1"/>
</dbReference>
<dbReference type="InterPro" id="IPR020841">
    <property type="entry name" value="PKS_Beta-ketoAc_synthase_dom"/>
</dbReference>
<dbReference type="Proteomes" id="UP000235547">
    <property type="component" value="Unassembled WGS sequence"/>
</dbReference>
<dbReference type="SMART" id="SM00829">
    <property type="entry name" value="PKS_ER"/>
    <property type="match status" value="1"/>
</dbReference>
<evidence type="ECO:0000256" key="6">
    <source>
        <dbReference type="ARBA" id="ARBA00022857"/>
    </source>
</evidence>
<dbReference type="Pfam" id="PF08240">
    <property type="entry name" value="ADH_N"/>
    <property type="match status" value="1"/>
</dbReference>
<dbReference type="InterPro" id="IPR016035">
    <property type="entry name" value="Acyl_Trfase/lysoPLipase"/>
</dbReference>
<evidence type="ECO:0000256" key="9">
    <source>
        <dbReference type="ARBA" id="ARBA00054155"/>
    </source>
</evidence>
<dbReference type="Gene3D" id="3.40.366.10">
    <property type="entry name" value="Malonyl-Coenzyme A Acyl Carrier Protein, domain 2"/>
    <property type="match status" value="1"/>
</dbReference>
<dbReference type="Gene3D" id="3.10.129.110">
    <property type="entry name" value="Polyketide synthase dehydratase"/>
    <property type="match status" value="1"/>
</dbReference>
<dbReference type="InterPro" id="IPR011032">
    <property type="entry name" value="GroES-like_sf"/>
</dbReference>
<dbReference type="InterPro" id="IPR050091">
    <property type="entry name" value="PKS_NRPS_Biosynth_Enz"/>
</dbReference>
<dbReference type="Gene3D" id="3.40.50.720">
    <property type="entry name" value="NAD(P)-binding Rossmann-like Domain"/>
    <property type="match status" value="3"/>
</dbReference>
<dbReference type="FunFam" id="3.40.50.720:FF:000209">
    <property type="entry name" value="Polyketide synthase Pks12"/>
    <property type="match status" value="1"/>
</dbReference>
<evidence type="ECO:0000256" key="5">
    <source>
        <dbReference type="ARBA" id="ARBA00022679"/>
    </source>
</evidence>
<evidence type="ECO:0000259" key="11">
    <source>
        <dbReference type="PROSITE" id="PS50075"/>
    </source>
</evidence>
<sequence>MTKRVAIIGAAHRFPGTTPETFWQDLQAEKDLVTRVAEDRWSQDAYQHPDKRHPGTSVTFAAGSLGDISGFDAGFFGISPREAANMDPQQRMLLELAWEAMENAGVLPSRLRGSQCGVFIGVASLDYSYRMADDLEAIDASTATGNTSSIASNRLSYVFDLHGPSMSLDTACSSSLVAFHQACQAIRAGETDMALAGGISLHLHPYGFIIFSKASMLSPTGRCQVFDEAGNGYVRSEGAGLFLLKDYDRAVADGDRILAVVAGSAVNTDGHKSGLTVPNPKAQIALMRQAYEKAGISPDEIDYLEAHGTGTAVGDPIETRAIGEALGKHRTTPLLIGSIKSNVGHLETASGVAGLAKALYSVQHREVPATIGIRKLNPRIKFDEWNLRVVTKAHPLKPQGRLVVGVNSFGFGGANAHVILESPPEPSAAESAHAAPHGELPLRLSARSEPALKAMAGELAEWLKRSDASLYDIAHTLEMHRDHHREGALLYAETKTQAAEMLAAWADPEASETAMGVARGERLPNAQGPAFVYAGNGCQWETMGAELLASAPVFAAAVDEVDALFQQHGDFSLRAELEGRNGSDRLALTEIAQPALFAVQVGITALLRHHGIEATAVTGHSVGEVAAAWAAGALSLADAVKVIYYRSHYQGKTRGQGEMTAVAMGAEAIGEVLADPAYQGVHLAGVNSANGVTLAGAPDVLERLEQRLGEQGTFAKRLPLDYAFHSPAMDSIEGGVVESLAAISPSETHLPYVSTVSGGVLTGSELGATYWWHNIRKPVLFEAAIQTLIDDGINVFIEIGAHPILRRYLTDTLREHKRDGLVIGTLARDKPAAQCMQDALGQTLLSGIEFDVSRHFPVVGHFVELPRYPWQRERYWVAGTSDGQGLLNRYYEHPLLGYRLAQQANTWESQLDTGRVPWLADHVVGEGAVFPGAGFVELALAAAQHGKETPLVDVEELEIRAPLLLDSANGRRVRVHLNAEDGRVEIHSREPVTGSDWQLNAVARVMQQSRGFLLRRQAPPRPARDADVTLAEHLAMAEQLGLHYGPACQAISQAWVEGDSVIGDIALNDTLSASLDALHLHPGILDSAFQLFIPLLALEARARGLDTDGLAFVPVRVGRVQFQPGAGTPVLAHARMGKRSPHSFTADFELFDAQGRAIAVLSETRFKAIRLKRQLHQRFSYLDVELTPAPRHLDATALDLAPLHAAMPHLIDDFARLTGQRYATEVDPLLDSLTDAFAAQALRELAGGSHLSHARYRELTRHHFASQPLLDQLLRLLVNNERLVESEQGWALVDDDDSVDAATIWQLLVRDYPDYFAPVQRMGRLGLHLPAMLEGREDAETLGLDANVLAQLNRQLIDTRGWQALAGVLYEALPDVLAKLPAGQRLRLLEAGPAAPALGERLCDLLDPDRCDYRILTVGDHAWHHAEQLQERHPLIDIERLDALDADANPAQLALVSLDVSHRERNRRLLQALPQRLAPGAQLLLLGVHPSAWLDTLLATPGLHDDGTTLHATEQAEVIATLEALGASKIQPIPLEDESRGAYLLYARLENRGQTPISGEWGNGGLSPISYQLVADAESLAVAEQLAQALEQHGQQARVVSSWAEEAAPTIIDLRRGDTRCEQAAQWAQYLEPFGEKASLWLITRGVAGMWGNWGQTPISSQQGNGGLSPISLSPPLDAALWGFGRSLANESTGYAVRLLDLPAGDTLEPAVLQALLDELIQPDAETEIVLDEAGKRFATRLRSLPAPSPEQPASATARTAMTLGFAMPGQLRNLAWTAAPLPKPGTGEVEIQVQATGLNFRDVMYTLGLLSDEAIENGFAGPTLGLEFSGTVSAVGPGVGNVAVGDEVVGFGPASFSDRLIASQHAIAPLPEGVGFAAAATIPTTFFTVYYALKHLARLAPGEKVLIHGAAGGVGIAAIQVAQWLGAEIHATVGSAEKRDFLRLMGIDRLYDSRSLTFAEEILDATDGRGVDVVLNSLAGEAINQNLRALRPFGRFLELGKRDFYENTHIGLRPFRNNLSYFGIDSDQLMKEQPELTGQLFGEMMALFNDGTFSALPYTAFSTQQVVEAFRYMQQARQIGKVVVTHEQALSADIQGGNLSSDTLALHADASYLVTGGLGGFGLKTAQWLASRGARQLILVSRSGAVSDEAKAGVAELEAQGVTVKAAACDVTNREALAALLDECRAEMPPLRGVVHAATVIDDGLIRNLDAERIRRVLAPKIDGARHLDALTRDESLDFFVMYSSATTLFGNPGQANYVAANHWLEALATSRRARGLPASCLRWGAIEDVGFLARNTRTRDALQERLGGSALRSDDALRVLEQLLVHGKQGGRSLGVLELDWGALARFLPTAQSPRFNEIARAAEDDGRQDDGSDNLAELFATLSPEELHGAVTDLLRGELASILLIEEDKIDLNRSVYDMGFDSLMGVELMTAIESRLGIQVPVMVLSEASTLDKLAGVLIHKLQQQNAGDHDEEAGADDMAALAARHGADGLEADEETVEGAAR</sequence>
<dbReference type="InterPro" id="IPR049551">
    <property type="entry name" value="PKS_DH_C"/>
</dbReference>
<feature type="active site" description="Proton acceptor; for dehydratase activity" evidence="10">
    <location>
        <position position="922"/>
    </location>
</feature>
<dbReference type="PANTHER" id="PTHR43775">
    <property type="entry name" value="FATTY ACID SYNTHASE"/>
    <property type="match status" value="1"/>
</dbReference>
<keyword evidence="8" id="KW-0012">Acyltransferase</keyword>
<keyword evidence="7" id="KW-0511">Multifunctional enzyme</keyword>
<dbReference type="CDD" id="cd00833">
    <property type="entry name" value="PKS"/>
    <property type="match status" value="1"/>
</dbReference>
<dbReference type="GO" id="GO:0004315">
    <property type="term" value="F:3-oxoacyl-[acyl-carrier-protein] synthase activity"/>
    <property type="evidence" value="ECO:0007669"/>
    <property type="project" value="InterPro"/>
</dbReference>
<dbReference type="Pfam" id="PF14765">
    <property type="entry name" value="PS-DH"/>
    <property type="match status" value="1"/>
</dbReference>
<dbReference type="InterPro" id="IPR042104">
    <property type="entry name" value="PKS_dehydratase_sf"/>
</dbReference>
<keyword evidence="3" id="KW-0596">Phosphopantetheine</keyword>
<feature type="region of interest" description="N-terminal hotdog fold" evidence="10">
    <location>
        <begin position="893"/>
        <end position="1012"/>
    </location>
</feature>
<dbReference type="RefSeq" id="WP_102589222.1">
    <property type="nucleotide sequence ID" value="NZ_BNAE01000001.1"/>
</dbReference>
<dbReference type="Pfam" id="PF16197">
    <property type="entry name" value="KAsynt_C_assoc"/>
    <property type="match status" value="1"/>
</dbReference>
<dbReference type="InterPro" id="IPR049552">
    <property type="entry name" value="PKS_DH_N"/>
</dbReference>
<dbReference type="SMART" id="SM00823">
    <property type="entry name" value="PKS_PP"/>
    <property type="match status" value="1"/>
</dbReference>
<dbReference type="InterPro" id="IPR016036">
    <property type="entry name" value="Malonyl_transacylase_ACP-bd"/>
</dbReference>
<dbReference type="SMART" id="SM01294">
    <property type="entry name" value="PKS_PP_betabranch"/>
    <property type="match status" value="1"/>
</dbReference>
<keyword evidence="4" id="KW-0597">Phosphoprotein</keyword>
<dbReference type="InterPro" id="IPR009081">
    <property type="entry name" value="PP-bd_ACP"/>
</dbReference>
<comment type="caution">
    <text evidence="14">The sequence shown here is derived from an EMBL/GenBank/DDBJ whole genome shotgun (WGS) entry which is preliminary data.</text>
</comment>
<dbReference type="Gene3D" id="3.30.70.3290">
    <property type="match status" value="1"/>
</dbReference>
<dbReference type="SMART" id="SM00827">
    <property type="entry name" value="PKS_AT"/>
    <property type="match status" value="1"/>
</dbReference>
<dbReference type="InterPro" id="IPR014043">
    <property type="entry name" value="Acyl_transferase_dom"/>
</dbReference>
<comment type="pathway">
    <text evidence="1">Lipid metabolism; fatty acid biosynthesis.</text>
</comment>
<dbReference type="SMART" id="SM00825">
    <property type="entry name" value="PKS_KS"/>
    <property type="match status" value="1"/>
</dbReference>
<dbReference type="CDD" id="cd05195">
    <property type="entry name" value="enoyl_red"/>
    <property type="match status" value="1"/>
</dbReference>
<dbReference type="Pfam" id="PF00107">
    <property type="entry name" value="ADH_zinc_N"/>
    <property type="match status" value="1"/>
</dbReference>
<feature type="active site" description="Proton donor; for dehydratase activity" evidence="10">
    <location>
        <position position="1086"/>
    </location>
</feature>
<dbReference type="Gene3D" id="3.90.180.10">
    <property type="entry name" value="Medium-chain alcohol dehydrogenases, catalytic domain"/>
    <property type="match status" value="1"/>
</dbReference>
<keyword evidence="6" id="KW-0521">NADP</keyword>
<dbReference type="EMBL" id="PNRG01000033">
    <property type="protein sequence ID" value="PMR78157.1"/>
    <property type="molecule type" value="Genomic_DNA"/>
</dbReference>
<dbReference type="InterPro" id="IPR020807">
    <property type="entry name" value="PKS_DH"/>
</dbReference>
<evidence type="ECO:0000256" key="7">
    <source>
        <dbReference type="ARBA" id="ARBA00023268"/>
    </source>
</evidence>
<evidence type="ECO:0000256" key="2">
    <source>
        <dbReference type="ARBA" id="ARBA00006484"/>
    </source>
</evidence>
<dbReference type="FunFam" id="3.40.47.10:FF:000019">
    <property type="entry name" value="Polyketide synthase type I"/>
    <property type="match status" value="1"/>
</dbReference>
<reference evidence="14 15" key="1">
    <citation type="submission" date="2018-01" db="EMBL/GenBank/DDBJ databases">
        <title>Halomonas endophytica sp. nov., isolated from storage liquid in the stems of Populus euphratica.</title>
        <authorList>
            <person name="Chen C."/>
        </authorList>
    </citation>
    <scope>NUCLEOTIDE SEQUENCE [LARGE SCALE GENOMIC DNA]</scope>
    <source>
        <strain evidence="14 15">BZ-SZ-XJ27</strain>
    </source>
</reference>
<evidence type="ECO:0000256" key="10">
    <source>
        <dbReference type="PROSITE-ProRule" id="PRU01363"/>
    </source>
</evidence>
<feature type="domain" description="Ketosynthase family 3 (KS3)" evidence="12">
    <location>
        <begin position="2"/>
        <end position="422"/>
    </location>
</feature>
<feature type="domain" description="Carrier" evidence="11">
    <location>
        <begin position="2389"/>
        <end position="2466"/>
    </location>
</feature>
<dbReference type="InterPro" id="IPR013154">
    <property type="entry name" value="ADH-like_N"/>
</dbReference>
<evidence type="ECO:0000313" key="14">
    <source>
        <dbReference type="EMBL" id="PMR78157.1"/>
    </source>
</evidence>
<dbReference type="InterPro" id="IPR020806">
    <property type="entry name" value="PKS_PP-bd"/>
</dbReference>
<evidence type="ECO:0000256" key="3">
    <source>
        <dbReference type="ARBA" id="ARBA00022450"/>
    </source>
</evidence>
<accession>A0A2N7UCJ0</accession>
<dbReference type="GO" id="GO:0031177">
    <property type="term" value="F:phosphopantetheine binding"/>
    <property type="evidence" value="ECO:0007669"/>
    <property type="project" value="InterPro"/>
</dbReference>
<dbReference type="PANTHER" id="PTHR43775:SF37">
    <property type="entry name" value="SI:DKEY-61P9.11"/>
    <property type="match status" value="1"/>
</dbReference>
<dbReference type="InterPro" id="IPR016039">
    <property type="entry name" value="Thiolase-like"/>
</dbReference>
<dbReference type="InterPro" id="IPR049900">
    <property type="entry name" value="PKS_mFAS_DH"/>
</dbReference>
<dbReference type="SUPFAM" id="SSF51735">
    <property type="entry name" value="NAD(P)-binding Rossmann-fold domains"/>
    <property type="match status" value="3"/>
</dbReference>
<dbReference type="InterPro" id="IPR036736">
    <property type="entry name" value="ACP-like_sf"/>
</dbReference>
<dbReference type="SUPFAM" id="SSF52151">
    <property type="entry name" value="FabD/lysophospholipase-like"/>
    <property type="match status" value="1"/>
</dbReference>
<dbReference type="InterPro" id="IPR001227">
    <property type="entry name" value="Ac_transferase_dom_sf"/>
</dbReference>
<comment type="similarity">
    <text evidence="2">Belongs to the short-chain dehydrogenases/reductases (SDR) family.</text>
</comment>
<name>A0A2N7UCJ0_9GAMM</name>
<dbReference type="SMART" id="SM00822">
    <property type="entry name" value="PKS_KR"/>
    <property type="match status" value="1"/>
</dbReference>
<dbReference type="PROSITE" id="PS50075">
    <property type="entry name" value="CARRIER"/>
    <property type="match status" value="1"/>
</dbReference>
<dbReference type="InterPro" id="IPR013968">
    <property type="entry name" value="PKS_KR"/>
</dbReference>
<dbReference type="Gene3D" id="1.10.1200.10">
    <property type="entry name" value="ACP-like"/>
    <property type="match status" value="1"/>
</dbReference>
<dbReference type="SMART" id="SM00826">
    <property type="entry name" value="PKS_DH"/>
    <property type="match status" value="1"/>
</dbReference>
<dbReference type="SUPFAM" id="SSF50129">
    <property type="entry name" value="GroES-like"/>
    <property type="match status" value="1"/>
</dbReference>
<dbReference type="InterPro" id="IPR032821">
    <property type="entry name" value="PKS_assoc"/>
</dbReference>
<gene>
    <name evidence="14" type="ORF">C1H70_15390</name>
</gene>
<dbReference type="GO" id="GO:0016491">
    <property type="term" value="F:oxidoreductase activity"/>
    <property type="evidence" value="ECO:0007669"/>
    <property type="project" value="InterPro"/>
</dbReference>
<evidence type="ECO:0000313" key="15">
    <source>
        <dbReference type="Proteomes" id="UP000235547"/>
    </source>
</evidence>
<dbReference type="OrthoDB" id="9778690at2"/>
<dbReference type="PROSITE" id="PS52004">
    <property type="entry name" value="KS3_2"/>
    <property type="match status" value="1"/>
</dbReference>
<keyword evidence="5" id="KW-0808">Transferase</keyword>
<dbReference type="Pfam" id="PF08659">
    <property type="entry name" value="KR"/>
    <property type="match status" value="1"/>
</dbReference>
<dbReference type="UniPathway" id="UPA00094"/>
<dbReference type="Pfam" id="PF02801">
    <property type="entry name" value="Ketoacyl-synt_C"/>
    <property type="match status" value="1"/>
</dbReference>
<evidence type="ECO:0000256" key="1">
    <source>
        <dbReference type="ARBA" id="ARBA00005194"/>
    </source>
</evidence>
<dbReference type="InterPro" id="IPR014030">
    <property type="entry name" value="Ketoacyl_synth_N"/>
</dbReference>
<dbReference type="Gene3D" id="3.40.47.10">
    <property type="match status" value="1"/>
</dbReference>
<dbReference type="GO" id="GO:0004312">
    <property type="term" value="F:fatty acid synthase activity"/>
    <property type="evidence" value="ECO:0007669"/>
    <property type="project" value="TreeGrafter"/>
</dbReference>
<dbReference type="Pfam" id="PF00550">
    <property type="entry name" value="PP-binding"/>
    <property type="match status" value="1"/>
</dbReference>